<dbReference type="Proteomes" id="UP001596020">
    <property type="component" value="Unassembled WGS sequence"/>
</dbReference>
<reference evidence="8" key="1">
    <citation type="journal article" date="2019" name="Int. J. Syst. Evol. Microbiol.">
        <title>The Global Catalogue of Microorganisms (GCM) 10K type strain sequencing project: providing services to taxonomists for standard genome sequencing and annotation.</title>
        <authorList>
            <consortium name="The Broad Institute Genomics Platform"/>
            <consortium name="The Broad Institute Genome Sequencing Center for Infectious Disease"/>
            <person name="Wu L."/>
            <person name="Ma J."/>
        </authorList>
    </citation>
    <scope>NUCLEOTIDE SEQUENCE [LARGE SCALE GENOMIC DNA]</scope>
    <source>
        <strain evidence="8">CGMCC 4.7357</strain>
    </source>
</reference>
<protein>
    <submittedName>
        <fullName evidence="7">RNA polymerase sigma factor</fullName>
    </submittedName>
</protein>
<evidence type="ECO:0000313" key="8">
    <source>
        <dbReference type="Proteomes" id="UP001596020"/>
    </source>
</evidence>
<dbReference type="Pfam" id="PF08281">
    <property type="entry name" value="Sigma70_r4_2"/>
    <property type="match status" value="1"/>
</dbReference>
<gene>
    <name evidence="7" type="ORF">ACFO3G_08030</name>
</gene>
<evidence type="ECO:0000313" key="7">
    <source>
        <dbReference type="EMBL" id="MFC4666539.1"/>
    </source>
</evidence>
<dbReference type="Pfam" id="PF04542">
    <property type="entry name" value="Sigma70_r2"/>
    <property type="match status" value="1"/>
</dbReference>
<dbReference type="InterPro" id="IPR013324">
    <property type="entry name" value="RNA_pol_sigma_r3/r4-like"/>
</dbReference>
<dbReference type="SUPFAM" id="SSF88946">
    <property type="entry name" value="Sigma2 domain of RNA polymerase sigma factors"/>
    <property type="match status" value="1"/>
</dbReference>
<evidence type="ECO:0000259" key="6">
    <source>
        <dbReference type="Pfam" id="PF08281"/>
    </source>
</evidence>
<evidence type="ECO:0000256" key="1">
    <source>
        <dbReference type="ARBA" id="ARBA00010641"/>
    </source>
</evidence>
<evidence type="ECO:0000256" key="3">
    <source>
        <dbReference type="ARBA" id="ARBA00023082"/>
    </source>
</evidence>
<evidence type="ECO:0000256" key="4">
    <source>
        <dbReference type="ARBA" id="ARBA00023163"/>
    </source>
</evidence>
<organism evidence="7 8">
    <name type="scientific">Falsiporphyromonas endometrii</name>
    <dbReference type="NCBI Taxonomy" id="1387297"/>
    <lineage>
        <taxon>Bacteria</taxon>
        <taxon>Pseudomonadati</taxon>
        <taxon>Bacteroidota</taxon>
        <taxon>Bacteroidia</taxon>
        <taxon>Bacteroidales</taxon>
        <taxon>Porphyromonadaceae</taxon>
        <taxon>Falsiporphyromonas</taxon>
    </lineage>
</organism>
<name>A0ABV9K946_9PORP</name>
<feature type="domain" description="RNA polymerase sigma factor 70 region 4 type 2" evidence="6">
    <location>
        <begin position="109"/>
        <end position="159"/>
    </location>
</feature>
<dbReference type="InterPro" id="IPR013325">
    <property type="entry name" value="RNA_pol_sigma_r2"/>
</dbReference>
<sequence>MDSSQFKNNLINIQDNMRSLAISLTSNVDDAEDLVQETSLRVLNNKEKFKDNVNFKGWVLTVMRNMFINNYHRVVRSQTIIDANADPYNQLVLDDGTLPTPDSSMDYKEISKAIDLLPEAMRIPFTMYVSGYKYNEISDALDLPLGTVKSRIFFARKELQEKLKNFL</sequence>
<evidence type="ECO:0000256" key="2">
    <source>
        <dbReference type="ARBA" id="ARBA00023015"/>
    </source>
</evidence>
<dbReference type="SUPFAM" id="SSF88659">
    <property type="entry name" value="Sigma3 and sigma4 domains of RNA polymerase sigma factors"/>
    <property type="match status" value="1"/>
</dbReference>
<feature type="domain" description="RNA polymerase sigma-70 region 2" evidence="5">
    <location>
        <begin position="17"/>
        <end position="72"/>
    </location>
</feature>
<comment type="similarity">
    <text evidence="1">Belongs to the sigma-70 factor family. ECF subfamily.</text>
</comment>
<dbReference type="PANTHER" id="PTHR43133">
    <property type="entry name" value="RNA POLYMERASE ECF-TYPE SIGMA FACTO"/>
    <property type="match status" value="1"/>
</dbReference>
<dbReference type="InterPro" id="IPR036388">
    <property type="entry name" value="WH-like_DNA-bd_sf"/>
</dbReference>
<dbReference type="InterPro" id="IPR013249">
    <property type="entry name" value="RNA_pol_sigma70_r4_t2"/>
</dbReference>
<keyword evidence="3" id="KW-0731">Sigma factor</keyword>
<dbReference type="InterPro" id="IPR039425">
    <property type="entry name" value="RNA_pol_sigma-70-like"/>
</dbReference>
<keyword evidence="4" id="KW-0804">Transcription</keyword>
<dbReference type="InterPro" id="IPR014284">
    <property type="entry name" value="RNA_pol_sigma-70_dom"/>
</dbReference>
<comment type="caution">
    <text evidence="7">The sequence shown here is derived from an EMBL/GenBank/DDBJ whole genome shotgun (WGS) entry which is preliminary data.</text>
</comment>
<dbReference type="Gene3D" id="1.10.1740.10">
    <property type="match status" value="1"/>
</dbReference>
<keyword evidence="2" id="KW-0805">Transcription regulation</keyword>
<dbReference type="Gene3D" id="1.10.10.10">
    <property type="entry name" value="Winged helix-like DNA-binding domain superfamily/Winged helix DNA-binding domain"/>
    <property type="match status" value="1"/>
</dbReference>
<dbReference type="EMBL" id="JBHSGO010000206">
    <property type="protein sequence ID" value="MFC4666539.1"/>
    <property type="molecule type" value="Genomic_DNA"/>
</dbReference>
<keyword evidence="8" id="KW-1185">Reference proteome</keyword>
<dbReference type="RefSeq" id="WP_380079705.1">
    <property type="nucleotide sequence ID" value="NZ_JBHSGO010000206.1"/>
</dbReference>
<evidence type="ECO:0000259" key="5">
    <source>
        <dbReference type="Pfam" id="PF04542"/>
    </source>
</evidence>
<dbReference type="CDD" id="cd06171">
    <property type="entry name" value="Sigma70_r4"/>
    <property type="match status" value="1"/>
</dbReference>
<dbReference type="NCBIfam" id="TIGR02937">
    <property type="entry name" value="sigma70-ECF"/>
    <property type="match status" value="1"/>
</dbReference>
<dbReference type="PANTHER" id="PTHR43133:SF25">
    <property type="entry name" value="RNA POLYMERASE SIGMA FACTOR RFAY-RELATED"/>
    <property type="match status" value="1"/>
</dbReference>
<proteinExistence type="inferred from homology"/>
<accession>A0ABV9K946</accession>
<dbReference type="InterPro" id="IPR007627">
    <property type="entry name" value="RNA_pol_sigma70_r2"/>
</dbReference>